<comment type="caution">
    <text evidence="3">The sequence shown here is derived from an EMBL/GenBank/DDBJ whole genome shotgun (WGS) entry which is preliminary data.</text>
</comment>
<reference evidence="3 4" key="1">
    <citation type="journal article" date="2014" name="Int. J. Syst. Evol. Microbiol.">
        <title>Complete genome sequence of Corynebacterium casei LMG S-19264T (=DSM 44701T), isolated from a smear-ripened cheese.</title>
        <authorList>
            <consortium name="US DOE Joint Genome Institute (JGI-PGF)"/>
            <person name="Walter F."/>
            <person name="Albersmeier A."/>
            <person name="Kalinowski J."/>
            <person name="Ruckert C."/>
        </authorList>
    </citation>
    <scope>NUCLEOTIDE SEQUENCE [LARGE SCALE GENOMIC DNA]</scope>
    <source>
        <strain evidence="3 4">KCTC 12285</strain>
    </source>
</reference>
<keyword evidence="4" id="KW-1185">Reference proteome</keyword>
<evidence type="ECO:0000259" key="2">
    <source>
        <dbReference type="Pfam" id="PF13239"/>
    </source>
</evidence>
<proteinExistence type="predicted"/>
<dbReference type="AlphaFoldDB" id="A0A918JY97"/>
<feature type="transmembrane region" description="Helical" evidence="1">
    <location>
        <begin position="66"/>
        <end position="85"/>
    </location>
</feature>
<keyword evidence="1" id="KW-1133">Transmembrane helix</keyword>
<organism evidence="3 4">
    <name type="scientific">Aquimarina muelleri</name>
    <dbReference type="NCBI Taxonomy" id="279356"/>
    <lineage>
        <taxon>Bacteria</taxon>
        <taxon>Pseudomonadati</taxon>
        <taxon>Bacteroidota</taxon>
        <taxon>Flavobacteriia</taxon>
        <taxon>Flavobacteriales</taxon>
        <taxon>Flavobacteriaceae</taxon>
        <taxon>Aquimarina</taxon>
    </lineage>
</organism>
<dbReference type="InterPro" id="IPR025698">
    <property type="entry name" value="2TM_dom"/>
</dbReference>
<dbReference type="Proteomes" id="UP000601108">
    <property type="component" value="Unassembled WGS sequence"/>
</dbReference>
<feature type="domain" description="2TM" evidence="2">
    <location>
        <begin position="12"/>
        <end position="114"/>
    </location>
</feature>
<dbReference type="Pfam" id="PF13239">
    <property type="entry name" value="2TM"/>
    <property type="match status" value="1"/>
</dbReference>
<name>A0A918JY97_9FLAO</name>
<evidence type="ECO:0000256" key="1">
    <source>
        <dbReference type="SAM" id="Phobius"/>
    </source>
</evidence>
<keyword evidence="1" id="KW-0472">Membrane</keyword>
<accession>A0A918JY97</accession>
<sequence length="118" mass="14279">MNTSEKEQNRYKRAKKRVEDEKGFYNHLVVYIVINIIIICINRFIYTDNNNAFTDKGFIEWLNWNLLATPILWGIGLLIHGLRVFKKNNFLSKIFKRFVFGSEWEKRKIKELMDKEDF</sequence>
<protein>
    <recommendedName>
        <fullName evidence="2">2TM domain-containing protein</fullName>
    </recommendedName>
</protein>
<dbReference type="RefSeq" id="WP_035088300.1">
    <property type="nucleotide sequence ID" value="NZ_BMWS01000032.1"/>
</dbReference>
<keyword evidence="1" id="KW-0812">Transmembrane</keyword>
<evidence type="ECO:0000313" key="3">
    <source>
        <dbReference type="EMBL" id="GGX31719.1"/>
    </source>
</evidence>
<gene>
    <name evidence="3" type="ORF">GCM10007384_35920</name>
</gene>
<evidence type="ECO:0000313" key="4">
    <source>
        <dbReference type="Proteomes" id="UP000601108"/>
    </source>
</evidence>
<feature type="transmembrane region" description="Helical" evidence="1">
    <location>
        <begin position="24"/>
        <end position="46"/>
    </location>
</feature>
<dbReference type="EMBL" id="BMWS01000032">
    <property type="protein sequence ID" value="GGX31719.1"/>
    <property type="molecule type" value="Genomic_DNA"/>
</dbReference>